<evidence type="ECO:0000256" key="1">
    <source>
        <dbReference type="ARBA" id="ARBA00004225"/>
    </source>
</evidence>
<evidence type="ECO:0000313" key="17">
    <source>
        <dbReference type="EMBL" id="APT42193.1"/>
    </source>
</evidence>
<gene>
    <name evidence="17" type="primary">ND6</name>
</gene>
<dbReference type="EC" id="7.1.1.2" evidence="3"/>
<keyword evidence="11" id="KW-0520">NAD</keyword>
<comment type="catalytic activity">
    <reaction evidence="15">
        <text>a ubiquinone + NADH + 5 H(+)(in) = a ubiquinol + NAD(+) + 4 H(+)(out)</text>
        <dbReference type="Rhea" id="RHEA:29091"/>
        <dbReference type="Rhea" id="RHEA-COMP:9565"/>
        <dbReference type="Rhea" id="RHEA-COMP:9566"/>
        <dbReference type="ChEBI" id="CHEBI:15378"/>
        <dbReference type="ChEBI" id="CHEBI:16389"/>
        <dbReference type="ChEBI" id="CHEBI:17976"/>
        <dbReference type="ChEBI" id="CHEBI:57540"/>
        <dbReference type="ChEBI" id="CHEBI:57945"/>
        <dbReference type="EC" id="7.1.1.2"/>
    </reaction>
</comment>
<proteinExistence type="inferred from homology"/>
<sequence length="165" mass="19658">MLFLLLMFFLSILFVYMNHPLSCGLILLLQTIMTAMISGLMNLNYWYSYILFLIMIGGMLILFIYMTSIASNEKFQFKLNIHLFILNLLLLMLMIFSDKFYPNLNNQILDMKSQNLFIINNMSMMKYFNEPNYYMMLFIIIYLFITLIVVVKITNISYGSLRQKF</sequence>
<evidence type="ECO:0000256" key="5">
    <source>
        <dbReference type="ARBA" id="ARBA00022448"/>
    </source>
</evidence>
<keyword evidence="7 16" id="KW-0812">Transmembrane</keyword>
<dbReference type="GO" id="GO:0008137">
    <property type="term" value="F:NADH dehydrogenase (ubiquinone) activity"/>
    <property type="evidence" value="ECO:0007669"/>
    <property type="project" value="UniProtKB-EC"/>
</dbReference>
<protein>
    <recommendedName>
        <fullName evidence="4">NADH-ubiquinone oxidoreductase chain 6</fullName>
        <ecNumber evidence="3">7.1.1.2</ecNumber>
    </recommendedName>
    <alternativeName>
        <fullName evidence="14">NADH dehydrogenase subunit 6</fullName>
    </alternativeName>
</protein>
<geneLocation type="mitochondrion" evidence="17"/>
<dbReference type="RefSeq" id="YP_009344378.1">
    <property type="nucleotide sequence ID" value="NC_033532.1"/>
</dbReference>
<evidence type="ECO:0000256" key="6">
    <source>
        <dbReference type="ARBA" id="ARBA00022660"/>
    </source>
</evidence>
<evidence type="ECO:0000256" key="16">
    <source>
        <dbReference type="SAM" id="Phobius"/>
    </source>
</evidence>
<dbReference type="EMBL" id="KY195975">
    <property type="protein sequence ID" value="APT42193.1"/>
    <property type="molecule type" value="Genomic_DNA"/>
</dbReference>
<evidence type="ECO:0000256" key="15">
    <source>
        <dbReference type="ARBA" id="ARBA00049551"/>
    </source>
</evidence>
<keyword evidence="10 16" id="KW-1133">Transmembrane helix</keyword>
<keyword evidence="6" id="KW-0679">Respiratory chain</keyword>
<name>A0A1L6Z7D5_9CUCU</name>
<feature type="transmembrane region" description="Helical" evidence="16">
    <location>
        <begin position="47"/>
        <end position="67"/>
    </location>
</feature>
<evidence type="ECO:0000256" key="2">
    <source>
        <dbReference type="ARBA" id="ARBA00005698"/>
    </source>
</evidence>
<evidence type="ECO:0000256" key="7">
    <source>
        <dbReference type="ARBA" id="ARBA00022692"/>
    </source>
</evidence>
<dbReference type="GO" id="GO:0031966">
    <property type="term" value="C:mitochondrial membrane"/>
    <property type="evidence" value="ECO:0007669"/>
    <property type="project" value="UniProtKB-SubCell"/>
</dbReference>
<evidence type="ECO:0000256" key="10">
    <source>
        <dbReference type="ARBA" id="ARBA00022989"/>
    </source>
</evidence>
<organism evidence="17">
    <name type="scientific">Paleosepharia posticata</name>
    <dbReference type="NCBI Taxonomy" id="1932166"/>
    <lineage>
        <taxon>Eukaryota</taxon>
        <taxon>Metazoa</taxon>
        <taxon>Ecdysozoa</taxon>
        <taxon>Arthropoda</taxon>
        <taxon>Hexapoda</taxon>
        <taxon>Insecta</taxon>
        <taxon>Pterygota</taxon>
        <taxon>Neoptera</taxon>
        <taxon>Endopterygota</taxon>
        <taxon>Coleoptera</taxon>
        <taxon>Polyphaga</taxon>
        <taxon>Cucujiformia</taxon>
        <taxon>Chrysomeloidea</taxon>
        <taxon>Chrysomelidae</taxon>
        <taxon>Galerucinae</taxon>
        <taxon>Paleosepharia</taxon>
    </lineage>
</organism>
<evidence type="ECO:0000256" key="12">
    <source>
        <dbReference type="ARBA" id="ARBA00023128"/>
    </source>
</evidence>
<keyword evidence="12 17" id="KW-0496">Mitochondrion</keyword>
<evidence type="ECO:0000256" key="13">
    <source>
        <dbReference type="ARBA" id="ARBA00023136"/>
    </source>
</evidence>
<keyword evidence="5" id="KW-0813">Transport</keyword>
<comment type="subcellular location">
    <subcellularLocation>
        <location evidence="1">Mitochondrion membrane</location>
        <topology evidence="1">Multi-pass membrane protein</topology>
    </subcellularLocation>
</comment>
<comment type="similarity">
    <text evidence="2">Belongs to the complex I subunit 6 family.</text>
</comment>
<keyword evidence="9" id="KW-0249">Electron transport</keyword>
<dbReference type="PANTHER" id="PTHR11435:SF1">
    <property type="entry name" value="NADH-UBIQUINONE OXIDOREDUCTASE CHAIN 6"/>
    <property type="match status" value="1"/>
</dbReference>
<dbReference type="GeneID" id="30901291"/>
<evidence type="ECO:0000256" key="8">
    <source>
        <dbReference type="ARBA" id="ARBA00022967"/>
    </source>
</evidence>
<evidence type="ECO:0000256" key="11">
    <source>
        <dbReference type="ARBA" id="ARBA00023027"/>
    </source>
</evidence>
<dbReference type="PANTHER" id="PTHR11435">
    <property type="entry name" value="NADH UBIQUINONE OXIDOREDUCTASE SUBUNIT ND6"/>
    <property type="match status" value="1"/>
</dbReference>
<evidence type="ECO:0000256" key="4">
    <source>
        <dbReference type="ARBA" id="ARBA00021095"/>
    </source>
</evidence>
<dbReference type="CTD" id="4541"/>
<dbReference type="InterPro" id="IPR050269">
    <property type="entry name" value="ComplexI_Subunit6"/>
</dbReference>
<feature type="transmembrane region" description="Helical" evidence="16">
    <location>
        <begin position="79"/>
        <end position="96"/>
    </location>
</feature>
<accession>A0A1L6Z7D5</accession>
<reference evidence="17" key="1">
    <citation type="submission" date="2016-11" db="EMBL/GenBank/DDBJ databases">
        <title>The complete mitochondrial genome of the walnut leaf pest, Paleosepharia posticata Chen (Coleoptera: Chrysomeloidea), genome organization, and phylogenetic analysis with other insects.</title>
        <authorList>
            <person name="Wang Q."/>
            <person name="Tang G."/>
        </authorList>
    </citation>
    <scope>NUCLEOTIDE SEQUENCE</scope>
</reference>
<dbReference type="AlphaFoldDB" id="A0A1L6Z7D5"/>
<evidence type="ECO:0000256" key="14">
    <source>
        <dbReference type="ARBA" id="ARBA00031019"/>
    </source>
</evidence>
<feature type="transmembrane region" description="Helical" evidence="16">
    <location>
        <begin position="133"/>
        <end position="154"/>
    </location>
</feature>
<evidence type="ECO:0000256" key="9">
    <source>
        <dbReference type="ARBA" id="ARBA00022982"/>
    </source>
</evidence>
<evidence type="ECO:0000256" key="3">
    <source>
        <dbReference type="ARBA" id="ARBA00012944"/>
    </source>
</evidence>
<keyword evidence="13 16" id="KW-0472">Membrane</keyword>
<keyword evidence="8" id="KW-1278">Translocase</keyword>